<dbReference type="AlphaFoldDB" id="F1TDB1"/>
<comment type="caution">
    <text evidence="1">The sequence shown here is derived from an EMBL/GenBank/DDBJ whole genome shotgun (WGS) entry which is preliminary data.</text>
</comment>
<dbReference type="Pfam" id="PF06153">
    <property type="entry name" value="CdAMP_rec"/>
    <property type="match status" value="1"/>
</dbReference>
<reference evidence="1" key="2">
    <citation type="submission" date="2011-01" db="EMBL/GenBank/DDBJ databases">
        <title>The Non-contiguous Finished genome of Clostridium papyrosolvens.</title>
        <authorList>
            <person name="Lucas S."/>
            <person name="Copeland A."/>
            <person name="Lapidus A."/>
            <person name="Cheng J.-F."/>
            <person name="Goodwin L."/>
            <person name="Pitluck S."/>
            <person name="Misra M."/>
            <person name="Chertkov O."/>
            <person name="Detter J.C."/>
            <person name="Han C."/>
            <person name="Tapia R."/>
            <person name="Land M."/>
            <person name="Hauser L."/>
            <person name="Kyrpides N."/>
            <person name="Ivanova N."/>
            <person name="Pagani I."/>
            <person name="Mouttaki H."/>
            <person name="He Z."/>
            <person name="Zhou J."/>
            <person name="Hemme C.L."/>
            <person name="Woyke T."/>
        </authorList>
    </citation>
    <scope>NUCLEOTIDE SEQUENCE [LARGE SCALE GENOMIC DNA]</scope>
    <source>
        <strain evidence="1">DSM 2782</strain>
    </source>
</reference>
<dbReference type="InterPro" id="IPR010375">
    <property type="entry name" value="CdAMP_rec"/>
</dbReference>
<keyword evidence="2" id="KW-1185">Reference proteome</keyword>
<accession>F1TDB1</accession>
<sequence length="108" mass="11921">MKLIFSIVHDDDSYTVIEELNNSGYYVTKLCSTGSFLRTGNTTLLIGINDEELEPVLEIIKANSKRRTQYVQTTTHGALPGIFATVGTEVSVGGSTIFVINVEKMEKF</sequence>
<gene>
    <name evidence="1" type="ORF">Cpap_1741</name>
</gene>
<organism evidence="1 2">
    <name type="scientific">Ruminiclostridium papyrosolvens DSM 2782</name>
    <dbReference type="NCBI Taxonomy" id="588581"/>
    <lineage>
        <taxon>Bacteria</taxon>
        <taxon>Bacillati</taxon>
        <taxon>Bacillota</taxon>
        <taxon>Clostridia</taxon>
        <taxon>Eubacteriales</taxon>
        <taxon>Oscillospiraceae</taxon>
        <taxon>Ruminiclostridium</taxon>
    </lineage>
</organism>
<dbReference type="eggNOG" id="COG3870">
    <property type="taxonomic scope" value="Bacteria"/>
</dbReference>
<dbReference type="EMBL" id="ACXX02000007">
    <property type="protein sequence ID" value="EGD47549.1"/>
    <property type="molecule type" value="Genomic_DNA"/>
</dbReference>
<dbReference type="OrthoDB" id="9794275at2"/>
<dbReference type="SUPFAM" id="SSF54913">
    <property type="entry name" value="GlnB-like"/>
    <property type="match status" value="1"/>
</dbReference>
<dbReference type="Gene3D" id="3.30.70.120">
    <property type="match status" value="1"/>
</dbReference>
<reference evidence="1" key="1">
    <citation type="submission" date="2009-07" db="EMBL/GenBank/DDBJ databases">
        <authorList>
            <consortium name="US DOE Joint Genome Institute (JGI-PGF)"/>
            <person name="Lucas S."/>
            <person name="Copeland A."/>
            <person name="Lapidus A."/>
            <person name="Glavina del Rio T."/>
            <person name="Tice H."/>
            <person name="Bruce D."/>
            <person name="Goodwin L."/>
            <person name="Pitluck S."/>
            <person name="Larimer F."/>
            <person name="Land M.L."/>
            <person name="Mouttaki H."/>
            <person name="He Z."/>
            <person name="Zhou J."/>
            <person name="Hemme C.L."/>
        </authorList>
    </citation>
    <scope>NUCLEOTIDE SEQUENCE [LARGE SCALE GENOMIC DNA]</scope>
    <source>
        <strain evidence="1">DSM 2782</strain>
    </source>
</reference>
<evidence type="ECO:0000313" key="1">
    <source>
        <dbReference type="EMBL" id="EGD47549.1"/>
    </source>
</evidence>
<dbReference type="PANTHER" id="PTHR38456">
    <property type="entry name" value="CYCLIC DI-AMP RECEPTOR A"/>
    <property type="match status" value="1"/>
</dbReference>
<dbReference type="RefSeq" id="WP_004619433.1">
    <property type="nucleotide sequence ID" value="NZ_ACXX02000007.1"/>
</dbReference>
<protein>
    <recommendedName>
        <fullName evidence="3">Nitrogen regulatory protein P-II</fullName>
    </recommendedName>
</protein>
<dbReference type="PANTHER" id="PTHR38456:SF1">
    <property type="entry name" value="CYCLIC DI-AMP RECEPTOR A"/>
    <property type="match status" value="1"/>
</dbReference>
<evidence type="ECO:0008006" key="3">
    <source>
        <dbReference type="Google" id="ProtNLM"/>
    </source>
</evidence>
<dbReference type="InterPro" id="IPR015867">
    <property type="entry name" value="N-reg_PII/ATP_PRibTrfase_C"/>
</dbReference>
<dbReference type="STRING" id="588581.Cpap_1741"/>
<proteinExistence type="predicted"/>
<name>F1TDB1_9FIRM</name>
<evidence type="ECO:0000313" key="2">
    <source>
        <dbReference type="Proteomes" id="UP000003860"/>
    </source>
</evidence>
<dbReference type="InterPro" id="IPR011322">
    <property type="entry name" value="N-reg_PII-like_a/b"/>
</dbReference>
<dbReference type="Proteomes" id="UP000003860">
    <property type="component" value="Unassembled WGS sequence"/>
</dbReference>